<dbReference type="Pfam" id="PF10984">
    <property type="entry name" value="DUF2794"/>
    <property type="match status" value="1"/>
</dbReference>
<organism evidence="1 2">
    <name type="scientific">Hankyongella ginsenosidimutans</name>
    <dbReference type="NCBI Taxonomy" id="1763828"/>
    <lineage>
        <taxon>Bacteria</taxon>
        <taxon>Pseudomonadati</taxon>
        <taxon>Pseudomonadota</taxon>
        <taxon>Alphaproteobacteria</taxon>
        <taxon>Sphingomonadales</taxon>
        <taxon>Sphingomonadaceae</taxon>
        <taxon>Hankyongella</taxon>
    </lineage>
</organism>
<name>A0A4D7CC12_9SPHN</name>
<sequence>MSRRCFRRPVHPRTPRQVAFDRPELNAILGLYGRMVVAGLWRDYALEFDADRAVFSAYKRTSERPEAQIVKCPALMRRQGAWMLVGQTGSVLKRGHELEPLLRLLERRLIKLVDA</sequence>
<dbReference type="InterPro" id="IPR021252">
    <property type="entry name" value="DUF2794"/>
</dbReference>
<evidence type="ECO:0000313" key="1">
    <source>
        <dbReference type="EMBL" id="QCI79512.1"/>
    </source>
</evidence>
<evidence type="ECO:0000313" key="2">
    <source>
        <dbReference type="Proteomes" id="UP000298714"/>
    </source>
</evidence>
<accession>A0A4D7CC12</accession>
<gene>
    <name evidence="1" type="ORF">E6W36_08050</name>
</gene>
<dbReference type="Proteomes" id="UP000298714">
    <property type="component" value="Chromosome"/>
</dbReference>
<reference evidence="2" key="1">
    <citation type="submission" date="2019-04" db="EMBL/GenBank/DDBJ databases">
        <title>Complete genome sequence of Sphingomonas sp. W1-2-3.</title>
        <authorList>
            <person name="Im W.T."/>
        </authorList>
    </citation>
    <scope>NUCLEOTIDE SEQUENCE [LARGE SCALE GENOMIC DNA]</scope>
    <source>
        <strain evidence="2">W1-2-3</strain>
    </source>
</reference>
<dbReference type="EMBL" id="CP039704">
    <property type="protein sequence ID" value="QCI79512.1"/>
    <property type="molecule type" value="Genomic_DNA"/>
</dbReference>
<dbReference type="RefSeq" id="WP_222872307.1">
    <property type="nucleotide sequence ID" value="NZ_CP039704.1"/>
</dbReference>
<keyword evidence="2" id="KW-1185">Reference proteome</keyword>
<dbReference type="KEGG" id="hgn:E6W36_08050"/>
<dbReference type="AlphaFoldDB" id="A0A4D7CC12"/>
<proteinExistence type="predicted"/>
<protein>
    <submittedName>
        <fullName evidence="1">DUF2794 domain-containing protein</fullName>
    </submittedName>
</protein>